<comment type="caution">
    <text evidence="1">The sequence shown here is derived from an EMBL/GenBank/DDBJ whole genome shotgun (WGS) entry which is preliminary data.</text>
</comment>
<sequence>MSSYGDGMVNSLVYHDSTANFSPKKSLEPCRSLILAYSPVDEDSL</sequence>
<evidence type="ECO:0000313" key="1">
    <source>
        <dbReference type="EMBL" id="CAG8592812.1"/>
    </source>
</evidence>
<accession>A0ACA9MKQ4</accession>
<gene>
    <name evidence="1" type="ORF">ACOLOM_LOCUS6384</name>
</gene>
<dbReference type="EMBL" id="CAJVPT010013096">
    <property type="protein sequence ID" value="CAG8592812.1"/>
    <property type="molecule type" value="Genomic_DNA"/>
</dbReference>
<feature type="non-terminal residue" evidence="1">
    <location>
        <position position="45"/>
    </location>
</feature>
<dbReference type="Proteomes" id="UP000789525">
    <property type="component" value="Unassembled WGS sequence"/>
</dbReference>
<protein>
    <submittedName>
        <fullName evidence="1">12135_t:CDS:1</fullName>
    </submittedName>
</protein>
<proteinExistence type="predicted"/>
<reference evidence="1" key="1">
    <citation type="submission" date="2021-06" db="EMBL/GenBank/DDBJ databases">
        <authorList>
            <person name="Kallberg Y."/>
            <person name="Tangrot J."/>
            <person name="Rosling A."/>
        </authorList>
    </citation>
    <scope>NUCLEOTIDE SEQUENCE</scope>
    <source>
        <strain evidence="1">CL356</strain>
    </source>
</reference>
<evidence type="ECO:0000313" key="2">
    <source>
        <dbReference type="Proteomes" id="UP000789525"/>
    </source>
</evidence>
<keyword evidence="2" id="KW-1185">Reference proteome</keyword>
<organism evidence="1 2">
    <name type="scientific">Acaulospora colombiana</name>
    <dbReference type="NCBI Taxonomy" id="27376"/>
    <lineage>
        <taxon>Eukaryota</taxon>
        <taxon>Fungi</taxon>
        <taxon>Fungi incertae sedis</taxon>
        <taxon>Mucoromycota</taxon>
        <taxon>Glomeromycotina</taxon>
        <taxon>Glomeromycetes</taxon>
        <taxon>Diversisporales</taxon>
        <taxon>Acaulosporaceae</taxon>
        <taxon>Acaulospora</taxon>
    </lineage>
</organism>
<name>A0ACA9MKQ4_9GLOM</name>